<evidence type="ECO:0000313" key="3">
    <source>
        <dbReference type="EMBL" id="PPV17297.1"/>
    </source>
</evidence>
<dbReference type="RefSeq" id="WP_043663882.1">
    <property type="nucleotide sequence ID" value="NZ_JBNONY010000004.1"/>
</dbReference>
<dbReference type="AlphaFoldDB" id="A0A2S7FEP0"/>
<feature type="repeat" description="Cell wall-binding" evidence="2">
    <location>
        <begin position="260"/>
        <end position="279"/>
    </location>
</feature>
<protein>
    <submittedName>
        <fullName evidence="3">PspC family transcriptional regulator</fullName>
    </submittedName>
</protein>
<dbReference type="PROSITE" id="PS51170">
    <property type="entry name" value="CW"/>
    <property type="match status" value="3"/>
</dbReference>
<sequence>MEKNLLGYFSLLVVSFSITTCVSFNTSERAYCAESKSYDLLKDEIVNQTFNTKDIYNFRIKTGEPLVITSKDHNEFKADVINNQYKVQIQFDTKEGVDISNYIVVGTDNSIVGSISNERPYVLDVNLKKGENPIRIINKLTNDEMYKFNINYKDIKVTGLQNVKKVGDSSKIEAVLDEKIYNHVIWSTSENNSIVVNSNGEVTAVQSGIACVNGAIYDESDKNIIGSITVDFYISGDVMTGWIKNGEVWYYLDGNTNELKRGWLEEKGDWYYFNEDGSLYRGWTQQDGFWYYLKQTGNMAVGWFKDDGNWYYSDLNGAMRTGWFKDHGNWYYLNENGQMQTSDLNIDGILFRFNKNGELQLD</sequence>
<dbReference type="Gene3D" id="2.10.270.20">
    <property type="match status" value="1"/>
</dbReference>
<organism evidence="3 4">
    <name type="scientific">Clostridium butyricum</name>
    <dbReference type="NCBI Taxonomy" id="1492"/>
    <lineage>
        <taxon>Bacteria</taxon>
        <taxon>Bacillati</taxon>
        <taxon>Bacillota</taxon>
        <taxon>Clostridia</taxon>
        <taxon>Eubacteriales</taxon>
        <taxon>Clostridiaceae</taxon>
        <taxon>Clostridium</taxon>
    </lineage>
</organism>
<dbReference type="Pfam" id="PF19127">
    <property type="entry name" value="Choline_bind_3"/>
    <property type="match status" value="1"/>
</dbReference>
<dbReference type="Proteomes" id="UP000238081">
    <property type="component" value="Unassembled WGS sequence"/>
</dbReference>
<dbReference type="InterPro" id="IPR018337">
    <property type="entry name" value="Cell_wall/Cho-bd_repeat"/>
</dbReference>
<dbReference type="Gene3D" id="2.10.270.10">
    <property type="entry name" value="Cholin Binding"/>
    <property type="match status" value="1"/>
</dbReference>
<dbReference type="SUPFAM" id="SSF69360">
    <property type="entry name" value="Cell wall binding repeat"/>
    <property type="match status" value="1"/>
</dbReference>
<evidence type="ECO:0000256" key="2">
    <source>
        <dbReference type="PROSITE-ProRule" id="PRU00591"/>
    </source>
</evidence>
<accession>A0A2S7FEP0</accession>
<gene>
    <name evidence="3" type="ORF">AWN73_08225</name>
</gene>
<evidence type="ECO:0000256" key="1">
    <source>
        <dbReference type="ARBA" id="ARBA00022737"/>
    </source>
</evidence>
<keyword evidence="1" id="KW-0677">Repeat</keyword>
<feature type="repeat" description="Cell wall-binding" evidence="2">
    <location>
        <begin position="320"/>
        <end position="339"/>
    </location>
</feature>
<dbReference type="EMBL" id="LRDH01000035">
    <property type="protein sequence ID" value="PPV17297.1"/>
    <property type="molecule type" value="Genomic_DNA"/>
</dbReference>
<name>A0A2S7FEP0_CLOBU</name>
<evidence type="ECO:0000313" key="4">
    <source>
        <dbReference type="Proteomes" id="UP000238081"/>
    </source>
</evidence>
<dbReference type="Pfam" id="PF01473">
    <property type="entry name" value="Choline_bind_1"/>
    <property type="match status" value="3"/>
</dbReference>
<feature type="repeat" description="Cell wall-binding" evidence="2">
    <location>
        <begin position="300"/>
        <end position="319"/>
    </location>
</feature>
<comment type="caution">
    <text evidence="3">The sequence shown here is derived from an EMBL/GenBank/DDBJ whole genome shotgun (WGS) entry which is preliminary data.</text>
</comment>
<reference evidence="3 4" key="1">
    <citation type="submission" date="2016-01" db="EMBL/GenBank/DDBJ databases">
        <title>Characterization of the Clostridium difficile lineages that are prevalent in Hong Kong and China.</title>
        <authorList>
            <person name="Kwok J.S.-L."/>
            <person name="Lam W.-Y."/>
            <person name="Ip M."/>
            <person name="Chan T.-F."/>
            <person name="Hawkey P.M."/>
            <person name="Tsui S.K.-W."/>
        </authorList>
    </citation>
    <scope>NUCLEOTIDE SEQUENCE [LARGE SCALE GENOMIC DNA]</scope>
    <source>
        <strain evidence="3 4">300064</strain>
    </source>
</reference>
<proteinExistence type="predicted"/>